<reference evidence="1 2" key="1">
    <citation type="submission" date="2014-03" db="EMBL/GenBank/DDBJ databases">
        <title>Draft Genome Sequences of Four Burkholderia Strains.</title>
        <authorList>
            <person name="Liu X.Y."/>
            <person name="Li C.X."/>
            <person name="Xu J.H."/>
        </authorList>
    </citation>
    <scope>NUCLEOTIDE SEQUENCE [LARGE SCALE GENOMIC DNA]</scope>
    <source>
        <strain evidence="1 2">OP-1</strain>
    </source>
</reference>
<dbReference type="AlphaFoldDB" id="A0A656QDA5"/>
<comment type="caution">
    <text evidence="1">The sequence shown here is derived from an EMBL/GenBank/DDBJ whole genome shotgun (WGS) entry which is preliminary data.</text>
</comment>
<dbReference type="EMBL" id="JFHD01000036">
    <property type="protein sequence ID" value="KDR26310.1"/>
    <property type="molecule type" value="Genomic_DNA"/>
</dbReference>
<proteinExistence type="predicted"/>
<evidence type="ECO:0000313" key="2">
    <source>
        <dbReference type="Proteomes" id="UP000027451"/>
    </source>
</evidence>
<keyword evidence="2" id="KW-1185">Reference proteome</keyword>
<accession>A0A656QDA5</accession>
<protein>
    <submittedName>
        <fullName evidence="1">Uncharacterized protein</fullName>
    </submittedName>
</protein>
<gene>
    <name evidence="1" type="ORF">BG60_23690</name>
</gene>
<organism evidence="1 2">
    <name type="scientific">Caballeronia zhejiangensis</name>
    <dbReference type="NCBI Taxonomy" id="871203"/>
    <lineage>
        <taxon>Bacteria</taxon>
        <taxon>Pseudomonadati</taxon>
        <taxon>Pseudomonadota</taxon>
        <taxon>Betaproteobacteria</taxon>
        <taxon>Burkholderiales</taxon>
        <taxon>Burkholderiaceae</taxon>
        <taxon>Caballeronia</taxon>
    </lineage>
</organism>
<evidence type="ECO:0000313" key="1">
    <source>
        <dbReference type="EMBL" id="KDR26310.1"/>
    </source>
</evidence>
<dbReference type="Proteomes" id="UP000027451">
    <property type="component" value="Unassembled WGS sequence"/>
</dbReference>
<sequence>MRRQGVSKMLISEILSFAKRVPGIIQVNLTVKAANTAGLKPSRVARVSAVWAGAEILIRCRCFPGWQWDTPALSNDMQ</sequence>
<name>A0A656QDA5_9BURK</name>